<evidence type="ECO:0000313" key="2">
    <source>
        <dbReference type="EMBL" id="AUX48695.1"/>
    </source>
</evidence>
<dbReference type="EMBL" id="CP012673">
    <property type="protein sequence ID" value="AUX48695.1"/>
    <property type="molecule type" value="Genomic_DNA"/>
</dbReference>
<protein>
    <submittedName>
        <fullName evidence="2">Uncharacterized protein</fullName>
    </submittedName>
</protein>
<name>A0A2L0FAT5_SORCE</name>
<dbReference type="AlphaFoldDB" id="A0A2L0FAT5"/>
<organism evidence="2 3">
    <name type="scientific">Sorangium cellulosum</name>
    <name type="common">Polyangium cellulosum</name>
    <dbReference type="NCBI Taxonomy" id="56"/>
    <lineage>
        <taxon>Bacteria</taxon>
        <taxon>Pseudomonadati</taxon>
        <taxon>Myxococcota</taxon>
        <taxon>Polyangia</taxon>
        <taxon>Polyangiales</taxon>
        <taxon>Polyangiaceae</taxon>
        <taxon>Sorangium</taxon>
    </lineage>
</organism>
<evidence type="ECO:0000256" key="1">
    <source>
        <dbReference type="SAM" id="MobiDB-lite"/>
    </source>
</evidence>
<sequence>MSRTPTPVLSVLGGSGRYQIDDLSDVSSSSGSPRWPAGC</sequence>
<dbReference type="Proteomes" id="UP000238348">
    <property type="component" value="Chromosome"/>
</dbReference>
<accession>A0A2L0FAT5</accession>
<proteinExistence type="predicted"/>
<reference evidence="2 3" key="1">
    <citation type="submission" date="2015-09" db="EMBL/GenBank/DDBJ databases">
        <title>Sorangium comparison.</title>
        <authorList>
            <person name="Zaburannyi N."/>
            <person name="Bunk B."/>
            <person name="Overmann J."/>
            <person name="Mueller R."/>
        </authorList>
    </citation>
    <scope>NUCLEOTIDE SEQUENCE [LARGE SCALE GENOMIC DNA]</scope>
    <source>
        <strain evidence="2 3">So ce26</strain>
    </source>
</reference>
<evidence type="ECO:0000313" key="3">
    <source>
        <dbReference type="Proteomes" id="UP000238348"/>
    </source>
</evidence>
<gene>
    <name evidence="2" type="ORF">SOCE26_102360</name>
</gene>
<feature type="region of interest" description="Disordered" evidence="1">
    <location>
        <begin position="20"/>
        <end position="39"/>
    </location>
</feature>